<protein>
    <recommendedName>
        <fullName evidence="9">D-lactate dehydrogenase (cytochrome)</fullName>
        <ecNumber evidence="9">1.1.2.4</ecNumber>
    </recommendedName>
</protein>
<dbReference type="PANTHER" id="PTHR11748">
    <property type="entry name" value="D-LACTATE DEHYDROGENASE"/>
    <property type="match status" value="1"/>
</dbReference>
<dbReference type="Gene3D" id="3.30.465.10">
    <property type="match status" value="1"/>
</dbReference>
<comment type="subcellular location">
    <subcellularLocation>
        <location evidence="2">Mitochondrion</location>
    </subcellularLocation>
</comment>
<evidence type="ECO:0000256" key="1">
    <source>
        <dbReference type="ARBA" id="ARBA00001974"/>
    </source>
</evidence>
<evidence type="ECO:0000256" key="10">
    <source>
        <dbReference type="ARBA" id="ARBA00051436"/>
    </source>
</evidence>
<comment type="catalytic activity">
    <reaction evidence="10">
        <text>(R)-lactate + 2 Fe(III)-[cytochrome c] = 2 Fe(II)-[cytochrome c] + pyruvate + 2 H(+)</text>
        <dbReference type="Rhea" id="RHEA:13521"/>
        <dbReference type="Rhea" id="RHEA-COMP:10350"/>
        <dbReference type="Rhea" id="RHEA-COMP:14399"/>
        <dbReference type="ChEBI" id="CHEBI:15361"/>
        <dbReference type="ChEBI" id="CHEBI:15378"/>
        <dbReference type="ChEBI" id="CHEBI:16004"/>
        <dbReference type="ChEBI" id="CHEBI:29033"/>
        <dbReference type="ChEBI" id="CHEBI:29034"/>
        <dbReference type="EC" id="1.1.2.4"/>
    </reaction>
</comment>
<evidence type="ECO:0000256" key="3">
    <source>
        <dbReference type="ARBA" id="ARBA00008000"/>
    </source>
</evidence>
<dbReference type="InterPro" id="IPR016169">
    <property type="entry name" value="FAD-bd_PCMH_sub2"/>
</dbReference>
<evidence type="ECO:0000256" key="6">
    <source>
        <dbReference type="ARBA" id="ARBA00022946"/>
    </source>
</evidence>
<dbReference type="InterPro" id="IPR016164">
    <property type="entry name" value="FAD-linked_Oxase-like_C"/>
</dbReference>
<dbReference type="GO" id="GO:1903457">
    <property type="term" value="P:lactate catabolic process"/>
    <property type="evidence" value="ECO:0007669"/>
    <property type="project" value="TreeGrafter"/>
</dbReference>
<comment type="cofactor">
    <cofactor evidence="1">
        <name>FAD</name>
        <dbReference type="ChEBI" id="CHEBI:57692"/>
    </cofactor>
</comment>
<accession>A0A1X0R9N4</accession>
<dbReference type="SUPFAM" id="SSF55103">
    <property type="entry name" value="FAD-linked oxidases, C-terminal domain"/>
    <property type="match status" value="1"/>
</dbReference>
<evidence type="ECO:0000259" key="11">
    <source>
        <dbReference type="PROSITE" id="PS51387"/>
    </source>
</evidence>
<dbReference type="FunFam" id="3.30.70.2740:FF:000001">
    <property type="entry name" value="D-lactate dehydrogenase mitochondrial"/>
    <property type="match status" value="1"/>
</dbReference>
<dbReference type="Pfam" id="PF02913">
    <property type="entry name" value="FAD-oxidase_C"/>
    <property type="match status" value="1"/>
</dbReference>
<dbReference type="AlphaFoldDB" id="A0A1X0R9N4"/>
<dbReference type="Proteomes" id="UP000242414">
    <property type="component" value="Unassembled WGS sequence"/>
</dbReference>
<dbReference type="InterPro" id="IPR016171">
    <property type="entry name" value="Vanillyl_alc_oxidase_C-sub2"/>
</dbReference>
<keyword evidence="6" id="KW-0809">Transit peptide</keyword>
<dbReference type="InterPro" id="IPR036318">
    <property type="entry name" value="FAD-bd_PCMH-like_sf"/>
</dbReference>
<proteinExistence type="inferred from homology"/>
<dbReference type="PANTHER" id="PTHR11748:SF111">
    <property type="entry name" value="D-LACTATE DEHYDROGENASE, MITOCHONDRIAL-RELATED"/>
    <property type="match status" value="1"/>
</dbReference>
<name>A0A1X0R9N4_RHIZD</name>
<dbReference type="InterPro" id="IPR016166">
    <property type="entry name" value="FAD-bd_PCMH"/>
</dbReference>
<dbReference type="Pfam" id="PF01565">
    <property type="entry name" value="FAD_binding_4"/>
    <property type="match status" value="1"/>
</dbReference>
<evidence type="ECO:0000256" key="5">
    <source>
        <dbReference type="ARBA" id="ARBA00022827"/>
    </source>
</evidence>
<dbReference type="FunFam" id="3.30.465.10:FF:000014">
    <property type="entry name" value="D-lactate dehydrogenase (Cytochrome), putative"/>
    <property type="match status" value="1"/>
</dbReference>
<dbReference type="PROSITE" id="PS51387">
    <property type="entry name" value="FAD_PCMH"/>
    <property type="match status" value="1"/>
</dbReference>
<dbReference type="SUPFAM" id="SSF56176">
    <property type="entry name" value="FAD-binding/transporter-associated domain-like"/>
    <property type="match status" value="1"/>
</dbReference>
<reference evidence="12" key="1">
    <citation type="journal article" date="2016" name="Proc. Natl. Acad. Sci. U.S.A.">
        <title>Lipid metabolic changes in an early divergent fungus govern the establishment of a mutualistic symbiosis with endobacteria.</title>
        <authorList>
            <person name="Lastovetsky O.A."/>
            <person name="Gaspar M.L."/>
            <person name="Mondo S.J."/>
            <person name="LaButti K.M."/>
            <person name="Sandor L."/>
            <person name="Grigoriev I.V."/>
            <person name="Henry S.A."/>
            <person name="Pawlowska T.E."/>
        </authorList>
    </citation>
    <scope>NUCLEOTIDE SEQUENCE [LARGE SCALE GENOMIC DNA]</scope>
    <source>
        <strain evidence="12">ATCC 52814</strain>
    </source>
</reference>
<dbReference type="GO" id="GO:0005739">
    <property type="term" value="C:mitochondrion"/>
    <property type="evidence" value="ECO:0007669"/>
    <property type="project" value="UniProtKB-SubCell"/>
</dbReference>
<evidence type="ECO:0000256" key="9">
    <source>
        <dbReference type="ARBA" id="ARBA00038897"/>
    </source>
</evidence>
<feature type="domain" description="FAD-binding PCMH-type" evidence="11">
    <location>
        <begin position="107"/>
        <end position="286"/>
    </location>
</feature>
<evidence type="ECO:0000256" key="8">
    <source>
        <dbReference type="ARBA" id="ARBA00023128"/>
    </source>
</evidence>
<evidence type="ECO:0000313" key="12">
    <source>
        <dbReference type="EMBL" id="ORE08588.1"/>
    </source>
</evidence>
<dbReference type="Gene3D" id="1.10.45.10">
    <property type="entry name" value="Vanillyl-alcohol Oxidase, Chain A, domain 4"/>
    <property type="match status" value="1"/>
</dbReference>
<dbReference type="EC" id="1.1.2.4" evidence="9"/>
<keyword evidence="4" id="KW-0285">Flavoprotein</keyword>
<dbReference type="OrthoDB" id="7786253at2759"/>
<comment type="similarity">
    <text evidence="3">Belongs to the FAD-binding oxidoreductase/transferase type 4 family.</text>
</comment>
<evidence type="ECO:0000256" key="2">
    <source>
        <dbReference type="ARBA" id="ARBA00004173"/>
    </source>
</evidence>
<keyword evidence="5" id="KW-0274">FAD</keyword>
<dbReference type="GO" id="GO:0008720">
    <property type="term" value="F:D-lactate dehydrogenase (NAD+) activity"/>
    <property type="evidence" value="ECO:0007669"/>
    <property type="project" value="TreeGrafter"/>
</dbReference>
<evidence type="ECO:0000256" key="7">
    <source>
        <dbReference type="ARBA" id="ARBA00023002"/>
    </source>
</evidence>
<dbReference type="EMBL" id="KV921886">
    <property type="protein sequence ID" value="ORE08588.1"/>
    <property type="molecule type" value="Genomic_DNA"/>
</dbReference>
<dbReference type="VEuPathDB" id="FungiDB:BCV72DRAFT_261321"/>
<sequence>MWTRRLVCRPYRPTQRCIRLYQTSSTPIQKTTLPTIALTSLIAGGTGYWLASKSEPKTPVIQKRTTMPTQQTLHKAFKELQTILSPEHVTVDEQVLREHGYSDNSYHDEGAPNIVVFPSNTEQVAEIVKIADKYSLPIIPFSGGTSLEGHFTAPRGGICISFTEHMDRIIAFHPDDLDIVVQPGVQWEDLNLFLKEHNLFFPMDPGPGACIGGMVGTSCSGTNAVRYGTMKEWVINLTVVTPDGKIVKTRQRPRKSSAGYDLTKLFIGAEGTLGVVTEITLKLAVIPQVQAVAVCDFPSIRDAAAVVPEIIQAGVQVGAVELLDTVMMKAINLSSPDLGYAEKPTLFFKFSGASQMVIDQEIKIVSDIAKRHQGGEFKYAKDEKEKEALWEGRKIALWSSTLLKPNASVWTTDVVVPVSRLPELIKETQKDIETSPLPCPLVGHVGDGNFHVFILFDQSKPEEHAEAVRLNKNLVERAIQMEGSITGEHGVGIGKKKYLEKELGKETIDVMKKIKYAIDPKGIMNPDKVLP</sequence>
<dbReference type="InterPro" id="IPR006094">
    <property type="entry name" value="Oxid_FAD_bind_N"/>
</dbReference>
<dbReference type="GO" id="GO:0004458">
    <property type="term" value="F:D-lactate dehydrogenase (cytochrome) activity"/>
    <property type="evidence" value="ECO:0007669"/>
    <property type="project" value="UniProtKB-EC"/>
</dbReference>
<dbReference type="Gene3D" id="3.30.70.2740">
    <property type="match status" value="1"/>
</dbReference>
<evidence type="ECO:0000256" key="4">
    <source>
        <dbReference type="ARBA" id="ARBA00022630"/>
    </source>
</evidence>
<keyword evidence="8" id="KW-0496">Mitochondrion</keyword>
<organism evidence="12">
    <name type="scientific">Rhizopus microsporus var. microsporus</name>
    <dbReference type="NCBI Taxonomy" id="86635"/>
    <lineage>
        <taxon>Eukaryota</taxon>
        <taxon>Fungi</taxon>
        <taxon>Fungi incertae sedis</taxon>
        <taxon>Mucoromycota</taxon>
        <taxon>Mucoromycotina</taxon>
        <taxon>Mucoromycetes</taxon>
        <taxon>Mucorales</taxon>
        <taxon>Mucorineae</taxon>
        <taxon>Rhizopodaceae</taxon>
        <taxon>Rhizopus</taxon>
    </lineage>
</organism>
<dbReference type="FunFam" id="1.10.45.10:FF:000001">
    <property type="entry name" value="D-lactate dehydrogenase mitochondrial"/>
    <property type="match status" value="1"/>
</dbReference>
<dbReference type="InterPro" id="IPR004113">
    <property type="entry name" value="FAD-bd_oxidored_4_C"/>
</dbReference>
<gene>
    <name evidence="12" type="ORF">BCV72DRAFT_261321</name>
</gene>
<dbReference type="GO" id="GO:0071949">
    <property type="term" value="F:FAD binding"/>
    <property type="evidence" value="ECO:0007669"/>
    <property type="project" value="InterPro"/>
</dbReference>
<keyword evidence="7" id="KW-0560">Oxidoreductase</keyword>